<evidence type="ECO:0000313" key="1">
    <source>
        <dbReference type="EMBL" id="GME75125.1"/>
    </source>
</evidence>
<sequence length="480" mass="55196">MSVKLDEEKGLFYLSYTWDHAHTHSSCEVVEMGKVRYTRSLQGKSKQDSRALKPKSQLSKQVQVPVDIPEDDRFKLKFPSKVSWSDLVLKLREPQLYELEPGVLNLIHQTYISLIDLKDKIHFFTTSQFLQLLSVYIPFLRLLQFPSNKAYLRCPKNFKCINQVDLQWFPVNIPEDARFKLEFSSNVGSAQLMAKLRKRQRYKLKPGVLDLIHRTYTDLIDSRDKIHVFTTSQFLQFLSVYLLFVRLHFYHRRDKVYIRCSKRFKCKSALALNIDGKKGLFYLSYTRDPAHSRTSGEIVDMAKQRYERRTHWQSKYTKSTDVDVQLISDSFDNESNDGSEIGGDNNQVIRIHATSNEVTLSDTVRDTGINEGLQTSSAAANEQSGHEESGQTMVKEETIISSEDIHIFDDDAFNHDDINGDKNNSQKFGTYPGFVSPNAEECSMITEVTNALQSGGSGFSSSGDIDELMYYTNRLYNVCH</sequence>
<proteinExistence type="predicted"/>
<keyword evidence="2" id="KW-1185">Reference proteome</keyword>
<reference evidence="1" key="1">
    <citation type="submission" date="2023-04" db="EMBL/GenBank/DDBJ databases">
        <title>Ambrosiozyma monospora NBRC 10751.</title>
        <authorList>
            <person name="Ichikawa N."/>
            <person name="Sato H."/>
            <person name="Tonouchi N."/>
        </authorList>
    </citation>
    <scope>NUCLEOTIDE SEQUENCE</scope>
    <source>
        <strain evidence="1">NBRC 10751</strain>
    </source>
</reference>
<gene>
    <name evidence="1" type="ORF">Amon02_000203500</name>
</gene>
<dbReference type="EMBL" id="BSXS01001121">
    <property type="protein sequence ID" value="GME75125.1"/>
    <property type="molecule type" value="Genomic_DNA"/>
</dbReference>
<protein>
    <submittedName>
        <fullName evidence="1">Unnamed protein product</fullName>
    </submittedName>
</protein>
<dbReference type="Proteomes" id="UP001165064">
    <property type="component" value="Unassembled WGS sequence"/>
</dbReference>
<organism evidence="1 2">
    <name type="scientific">Ambrosiozyma monospora</name>
    <name type="common">Yeast</name>
    <name type="synonym">Endomycopsis monosporus</name>
    <dbReference type="NCBI Taxonomy" id="43982"/>
    <lineage>
        <taxon>Eukaryota</taxon>
        <taxon>Fungi</taxon>
        <taxon>Dikarya</taxon>
        <taxon>Ascomycota</taxon>
        <taxon>Saccharomycotina</taxon>
        <taxon>Pichiomycetes</taxon>
        <taxon>Pichiales</taxon>
        <taxon>Pichiaceae</taxon>
        <taxon>Ambrosiozyma</taxon>
    </lineage>
</organism>
<evidence type="ECO:0000313" key="2">
    <source>
        <dbReference type="Proteomes" id="UP001165064"/>
    </source>
</evidence>
<accession>A0ACB5SX30</accession>
<name>A0ACB5SX30_AMBMO</name>
<comment type="caution">
    <text evidence="1">The sequence shown here is derived from an EMBL/GenBank/DDBJ whole genome shotgun (WGS) entry which is preliminary data.</text>
</comment>